<dbReference type="Gene3D" id="3.40.50.300">
    <property type="entry name" value="P-loop containing nucleotide triphosphate hydrolases"/>
    <property type="match status" value="1"/>
</dbReference>
<dbReference type="SUPFAM" id="SSF52540">
    <property type="entry name" value="P-loop containing nucleoside triphosphate hydrolases"/>
    <property type="match status" value="1"/>
</dbReference>
<dbReference type="InterPro" id="IPR027417">
    <property type="entry name" value="P-loop_NTPase"/>
</dbReference>
<dbReference type="Proteomes" id="UP000481033">
    <property type="component" value="Unassembled WGS sequence"/>
</dbReference>
<sequence length="536" mass="61961">MAPVFTDRFFNTAGPVRADWHYLIDPLTRWAMDDILQLIAQGKYFVLHAPRQTGKTSCLLALMEYLNAEGRYQAVYANIETAQTARNDVFRGIDTVVYTLASMAQLYQQDARLHDWRQAMLKQSAPADDMLRSLLSQWATQTDQPIVLFLDEVDALVGDTLVALLRQLRAGYTQRPQNFPLSIILCGVRDVRDYRIQTTGQDIITGGSAFNIKAESLRLGHFIESEVQALLQQHTDLTKQVFTPEALTYIWQQTQGQPWLVNALAYQVCFKGDGKKRTQPITLELMKTARESLIQRRDTHLDQLTDKLKEPRVHRVIAQILAGEVQVDEFPTDDTQYIEDLGLIHRRPTWQIANPIYQEIIPRELIWTSQYTIQQEPNWYIQSDKRLDMPKLLRAFQQFFRENSEVWIERFDYKEAGPQLLLQAFLQRILNGGGRLTREYGLGRKRTDLLIEWPLAQEQGFLGPVQRVVLELKILYRSLEATVANGLAQTADYADKSGAAEAHLICFNRDSQVSWDDKIFERVELYQERTIYLWGM</sequence>
<dbReference type="RefSeq" id="WP_163663904.1">
    <property type="nucleotide sequence ID" value="NZ_QXHD01000004.1"/>
</dbReference>
<dbReference type="AlphaFoldDB" id="A0A6M0RXT2"/>
<name>A0A6M0RXT2_9CYAN</name>
<keyword evidence="1" id="KW-0547">Nucleotide-binding</keyword>
<keyword evidence="1" id="KW-0067">ATP-binding</keyword>
<keyword evidence="2" id="KW-1185">Reference proteome</keyword>
<dbReference type="EMBL" id="QXHD01000004">
    <property type="protein sequence ID" value="NEZ60703.1"/>
    <property type="molecule type" value="Genomic_DNA"/>
</dbReference>
<gene>
    <name evidence="1" type="ORF">DXZ20_34700</name>
</gene>
<dbReference type="GO" id="GO:0005524">
    <property type="term" value="F:ATP binding"/>
    <property type="evidence" value="ECO:0007669"/>
    <property type="project" value="UniProtKB-KW"/>
</dbReference>
<evidence type="ECO:0000313" key="1">
    <source>
        <dbReference type="EMBL" id="NEZ60703.1"/>
    </source>
</evidence>
<evidence type="ECO:0000313" key="2">
    <source>
        <dbReference type="Proteomes" id="UP000481033"/>
    </source>
</evidence>
<dbReference type="Pfam" id="PF14516">
    <property type="entry name" value="AAA_35"/>
    <property type="match status" value="1"/>
</dbReference>
<proteinExistence type="predicted"/>
<protein>
    <submittedName>
        <fullName evidence="1">ATP-binding protein</fullName>
    </submittedName>
</protein>
<reference evidence="1 2" key="1">
    <citation type="journal article" date="2020" name="Microb. Ecol.">
        <title>Ecogenomics of the Marine Benthic Filamentous Cyanobacterium Adonisia.</title>
        <authorList>
            <person name="Walter J.M."/>
            <person name="Coutinho F.H."/>
            <person name="Leomil L."/>
            <person name="Hargreaves P.I."/>
            <person name="Campeao M.E."/>
            <person name="Vieira V.V."/>
            <person name="Silva B.S."/>
            <person name="Fistarol G.O."/>
            <person name="Salomon P.S."/>
            <person name="Sawabe T."/>
            <person name="Mino S."/>
            <person name="Hosokawa M."/>
            <person name="Miyashita H."/>
            <person name="Maruyama F."/>
            <person name="van Verk M.C."/>
            <person name="Dutilh B.E."/>
            <person name="Thompson C.C."/>
            <person name="Thompson F.L."/>
        </authorList>
    </citation>
    <scope>NUCLEOTIDE SEQUENCE [LARGE SCALE GENOMIC DNA]</scope>
    <source>
        <strain evidence="1 2">CCMR0081</strain>
    </source>
</reference>
<comment type="caution">
    <text evidence="1">The sequence shown here is derived from an EMBL/GenBank/DDBJ whole genome shotgun (WGS) entry which is preliminary data.</text>
</comment>
<accession>A0A6M0RXT2</accession>
<organism evidence="1 2">
    <name type="scientific">Adonisia turfae CCMR0081</name>
    <dbReference type="NCBI Taxonomy" id="2292702"/>
    <lineage>
        <taxon>Bacteria</taxon>
        <taxon>Bacillati</taxon>
        <taxon>Cyanobacteriota</taxon>
        <taxon>Adonisia</taxon>
        <taxon>Adonisia turfae</taxon>
    </lineage>
</organism>